<gene>
    <name evidence="1" type="ORF">DDK22_17545</name>
</gene>
<name>A0A367PJK6_CUPNE</name>
<dbReference type="AlphaFoldDB" id="A0A367PJK6"/>
<evidence type="ECO:0000313" key="2">
    <source>
        <dbReference type="Proteomes" id="UP000253501"/>
    </source>
</evidence>
<accession>A0A367PJK6</accession>
<comment type="caution">
    <text evidence="1">The sequence shown here is derived from an EMBL/GenBank/DDBJ whole genome shotgun (WGS) entry which is preliminary data.</text>
</comment>
<dbReference type="Proteomes" id="UP000253501">
    <property type="component" value="Unassembled WGS sequence"/>
</dbReference>
<organism evidence="1 2">
    <name type="scientific">Cupriavidus necator</name>
    <name type="common">Alcaligenes eutrophus</name>
    <name type="synonym">Ralstonia eutropha</name>
    <dbReference type="NCBI Taxonomy" id="106590"/>
    <lineage>
        <taxon>Bacteria</taxon>
        <taxon>Pseudomonadati</taxon>
        <taxon>Pseudomonadota</taxon>
        <taxon>Betaproteobacteria</taxon>
        <taxon>Burkholderiales</taxon>
        <taxon>Burkholderiaceae</taxon>
        <taxon>Cupriavidus</taxon>
    </lineage>
</organism>
<sequence length="75" mass="8187">MPSPITSKPTLITFVDHYTRSILGCAVVNADMHVNEVFDAIRQLPPLPSGEMEVDVATLDIVVLKTTELHGNQVT</sequence>
<evidence type="ECO:0000313" key="1">
    <source>
        <dbReference type="EMBL" id="RCJ07216.1"/>
    </source>
</evidence>
<proteinExistence type="predicted"/>
<dbReference type="EMBL" id="QDHA01000040">
    <property type="protein sequence ID" value="RCJ07216.1"/>
    <property type="molecule type" value="Genomic_DNA"/>
</dbReference>
<protein>
    <submittedName>
        <fullName evidence="1">Uncharacterized protein</fullName>
    </submittedName>
</protein>
<reference evidence="1 2" key="1">
    <citation type="submission" date="2018-04" db="EMBL/GenBank/DDBJ databases">
        <title>Cupriavidus necator CR12 genome sequencing and assembly.</title>
        <authorList>
            <person name="Ben Fekih I."/>
            <person name="Mazhar H.S."/>
            <person name="Bello S.K."/>
            <person name="Rensing C."/>
        </authorList>
    </citation>
    <scope>NUCLEOTIDE SEQUENCE [LARGE SCALE GENOMIC DNA]</scope>
    <source>
        <strain evidence="1 2">CR12</strain>
    </source>
</reference>